<accession>A0A836HHQ3</accession>
<dbReference type="PANTHER" id="PTHR10159:SF519">
    <property type="entry name" value="DUAL SPECIFICITY PROTEIN PHOSPHATASE MPK3"/>
    <property type="match status" value="1"/>
</dbReference>
<dbReference type="GO" id="GO:0017017">
    <property type="term" value="F:MAP kinase tyrosine/serine/threonine phosphatase activity"/>
    <property type="evidence" value="ECO:0007669"/>
    <property type="project" value="TreeGrafter"/>
</dbReference>
<feature type="region of interest" description="Disordered" evidence="5">
    <location>
        <begin position="46"/>
        <end position="90"/>
    </location>
</feature>
<organism evidence="8 9">
    <name type="scientific">Porcisia hertigi</name>
    <dbReference type="NCBI Taxonomy" id="2761500"/>
    <lineage>
        <taxon>Eukaryota</taxon>
        <taxon>Discoba</taxon>
        <taxon>Euglenozoa</taxon>
        <taxon>Kinetoplastea</taxon>
        <taxon>Metakinetoplastina</taxon>
        <taxon>Trypanosomatida</taxon>
        <taxon>Trypanosomatidae</taxon>
        <taxon>Leishmaniinae</taxon>
        <taxon>Porcisia</taxon>
    </lineage>
</organism>
<feature type="compositionally biased region" description="Low complexity" evidence="5">
    <location>
        <begin position="49"/>
        <end position="68"/>
    </location>
</feature>
<dbReference type="Pfam" id="PF00782">
    <property type="entry name" value="DSPc"/>
    <property type="match status" value="1"/>
</dbReference>
<dbReference type="Gene3D" id="3.90.190.10">
    <property type="entry name" value="Protein tyrosine phosphatase superfamily"/>
    <property type="match status" value="1"/>
</dbReference>
<evidence type="ECO:0000256" key="1">
    <source>
        <dbReference type="ARBA" id="ARBA00008601"/>
    </source>
</evidence>
<evidence type="ECO:0000313" key="9">
    <source>
        <dbReference type="Proteomes" id="UP000674318"/>
    </source>
</evidence>
<evidence type="ECO:0000256" key="2">
    <source>
        <dbReference type="ARBA" id="ARBA00013064"/>
    </source>
</evidence>
<dbReference type="AlphaFoldDB" id="A0A836HHQ3"/>
<dbReference type="PROSITE" id="PS50056">
    <property type="entry name" value="TYR_PHOSPHATASE_2"/>
    <property type="match status" value="1"/>
</dbReference>
<dbReference type="GO" id="GO:0043409">
    <property type="term" value="P:negative regulation of MAPK cascade"/>
    <property type="evidence" value="ECO:0007669"/>
    <property type="project" value="TreeGrafter"/>
</dbReference>
<sequence length="365" mass="39833">MDTRCCTPPSIGSGDDLLVASCRHRLFANEEDDQEVGDIALESSVIMQPSDSFPRPSGSRSSGQTRPSEPLDTNVELPSPTRLRRSPRRAFQPILIDPSREYSFGRTAFQGGPVAATTSDGITSTPWISSTTLAQPSPGLAGSQAADTTVAYLQTPEAQRANHAVSTHNIIGHLLYTPEIPPVCQAWRASLDAELDNVNKCSAPAQLPPLTTLIENALYVGSFPDAHVVPQLCALGVRHVINCCAQDIHTAPEVAASFNLHNFESFDADEYLILHRDYEAFARLVSTILANGERVFVHCIAGVNRSVTLCAAYLMDRLALNPVEAVRVFRANGRMRILDNRGFRHQLVDHYLQSGESHNPSIQLQ</sequence>
<dbReference type="EC" id="3.1.3.48" evidence="2"/>
<dbReference type="InterPro" id="IPR020422">
    <property type="entry name" value="TYR_PHOSPHATASE_DUAL_dom"/>
</dbReference>
<dbReference type="CDD" id="cd14498">
    <property type="entry name" value="DSP"/>
    <property type="match status" value="1"/>
</dbReference>
<dbReference type="OrthoDB" id="426001at2759"/>
<dbReference type="SUPFAM" id="SSF52799">
    <property type="entry name" value="(Phosphotyrosine protein) phosphatases II"/>
    <property type="match status" value="1"/>
</dbReference>
<evidence type="ECO:0000313" key="8">
    <source>
        <dbReference type="EMBL" id="KAG5492884.1"/>
    </source>
</evidence>
<dbReference type="SMART" id="SM00195">
    <property type="entry name" value="DSPc"/>
    <property type="match status" value="1"/>
</dbReference>
<dbReference type="GeneID" id="94287588"/>
<dbReference type="PROSITE" id="PS50054">
    <property type="entry name" value="TYR_PHOSPHATASE_DUAL"/>
    <property type="match status" value="1"/>
</dbReference>
<dbReference type="InterPro" id="IPR000340">
    <property type="entry name" value="Dual-sp_phosphatase_cat-dom"/>
</dbReference>
<evidence type="ECO:0000259" key="7">
    <source>
        <dbReference type="PROSITE" id="PS50056"/>
    </source>
</evidence>
<dbReference type="InterPro" id="IPR029021">
    <property type="entry name" value="Prot-tyrosine_phosphatase-like"/>
</dbReference>
<reference evidence="8 9" key="1">
    <citation type="submission" date="2021-02" db="EMBL/GenBank/DDBJ databases">
        <title>Porcisia hertigi Genome sequencing and assembly.</title>
        <authorList>
            <person name="Almutairi H."/>
            <person name="Gatherer D."/>
        </authorList>
    </citation>
    <scope>NUCLEOTIDE SEQUENCE [LARGE SCALE GENOMIC DNA]</scope>
    <source>
        <strain evidence="8 9">C119</strain>
    </source>
</reference>
<gene>
    <name evidence="8" type="ORF">JKF63_01464</name>
</gene>
<protein>
    <recommendedName>
        <fullName evidence="2">protein-tyrosine-phosphatase</fullName>
        <ecNumber evidence="2">3.1.3.48</ecNumber>
    </recommendedName>
</protein>
<keyword evidence="4" id="KW-0904">Protein phosphatase</keyword>
<dbReference type="EMBL" id="JAFJZO010000035">
    <property type="protein sequence ID" value="KAG5492884.1"/>
    <property type="molecule type" value="Genomic_DNA"/>
</dbReference>
<name>A0A836HHQ3_9TRYP</name>
<comment type="similarity">
    <text evidence="1">Belongs to the protein-tyrosine phosphatase family. Non-receptor class dual specificity subfamily.</text>
</comment>
<dbReference type="GO" id="GO:0005737">
    <property type="term" value="C:cytoplasm"/>
    <property type="evidence" value="ECO:0007669"/>
    <property type="project" value="TreeGrafter"/>
</dbReference>
<dbReference type="GO" id="GO:0033550">
    <property type="term" value="F:MAP kinase tyrosine phosphatase activity"/>
    <property type="evidence" value="ECO:0007669"/>
    <property type="project" value="TreeGrafter"/>
</dbReference>
<feature type="domain" description="Tyrosine specific protein phosphatases" evidence="7">
    <location>
        <begin position="279"/>
        <end position="330"/>
    </location>
</feature>
<dbReference type="RefSeq" id="XP_067753668.1">
    <property type="nucleotide sequence ID" value="XM_067897511.1"/>
</dbReference>
<proteinExistence type="inferred from homology"/>
<keyword evidence="9" id="KW-1185">Reference proteome</keyword>
<evidence type="ECO:0000259" key="6">
    <source>
        <dbReference type="PROSITE" id="PS50054"/>
    </source>
</evidence>
<dbReference type="PANTHER" id="PTHR10159">
    <property type="entry name" value="DUAL SPECIFICITY PROTEIN PHOSPHATASE"/>
    <property type="match status" value="1"/>
</dbReference>
<dbReference type="GO" id="GO:0008330">
    <property type="term" value="F:protein tyrosine/threonine phosphatase activity"/>
    <property type="evidence" value="ECO:0007669"/>
    <property type="project" value="TreeGrafter"/>
</dbReference>
<comment type="caution">
    <text evidence="8">The sequence shown here is derived from an EMBL/GenBank/DDBJ whole genome shotgun (WGS) entry which is preliminary data.</text>
</comment>
<evidence type="ECO:0000256" key="4">
    <source>
        <dbReference type="ARBA" id="ARBA00022912"/>
    </source>
</evidence>
<evidence type="ECO:0000256" key="5">
    <source>
        <dbReference type="SAM" id="MobiDB-lite"/>
    </source>
</evidence>
<evidence type="ECO:0000256" key="3">
    <source>
        <dbReference type="ARBA" id="ARBA00022801"/>
    </source>
</evidence>
<feature type="domain" description="Tyrosine-protein phosphatase" evidence="6">
    <location>
        <begin position="208"/>
        <end position="356"/>
    </location>
</feature>
<dbReference type="Proteomes" id="UP000674318">
    <property type="component" value="Chromosome 35"/>
</dbReference>
<dbReference type="InterPro" id="IPR000387">
    <property type="entry name" value="Tyr_Pase_dom"/>
</dbReference>
<keyword evidence="3" id="KW-0378">Hydrolase</keyword>
<dbReference type="KEGG" id="phet:94287588"/>